<reference evidence="2" key="1">
    <citation type="submission" date="2023-03" db="EMBL/GenBank/DDBJ databases">
        <title>Massive genome expansion in bonnet fungi (Mycena s.s.) driven by repeated elements and novel gene families across ecological guilds.</title>
        <authorList>
            <consortium name="Lawrence Berkeley National Laboratory"/>
            <person name="Harder C.B."/>
            <person name="Miyauchi S."/>
            <person name="Viragh M."/>
            <person name="Kuo A."/>
            <person name="Thoen E."/>
            <person name="Andreopoulos B."/>
            <person name="Lu D."/>
            <person name="Skrede I."/>
            <person name="Drula E."/>
            <person name="Henrissat B."/>
            <person name="Morin E."/>
            <person name="Kohler A."/>
            <person name="Barry K."/>
            <person name="LaButti K."/>
            <person name="Morin E."/>
            <person name="Salamov A."/>
            <person name="Lipzen A."/>
            <person name="Mereny Z."/>
            <person name="Hegedus B."/>
            <person name="Baldrian P."/>
            <person name="Stursova M."/>
            <person name="Weitz H."/>
            <person name="Taylor A."/>
            <person name="Grigoriev I.V."/>
            <person name="Nagy L.G."/>
            <person name="Martin F."/>
            <person name="Kauserud H."/>
        </authorList>
    </citation>
    <scope>NUCLEOTIDE SEQUENCE</scope>
    <source>
        <strain evidence="2">CBHHK200</strain>
    </source>
</reference>
<feature type="compositionally biased region" description="Basic and acidic residues" evidence="1">
    <location>
        <begin position="287"/>
        <end position="306"/>
    </location>
</feature>
<dbReference type="AlphaFoldDB" id="A0AAD6X5A8"/>
<feature type="compositionally biased region" description="Basic and acidic residues" evidence="1">
    <location>
        <begin position="764"/>
        <end position="793"/>
    </location>
</feature>
<feature type="region of interest" description="Disordered" evidence="1">
    <location>
        <begin position="396"/>
        <end position="491"/>
    </location>
</feature>
<comment type="caution">
    <text evidence="2">The sequence shown here is derived from an EMBL/GenBank/DDBJ whole genome shotgun (WGS) entry which is preliminary data.</text>
</comment>
<sequence length="793" mass="87528">MSSNQQPQQQDPNQWVSSPKGAFYWRHATGSYWKGPADDRVWVPSMDSPPNLPPPPDFGAPQGDAAGAPPATQFGSSTPIPAGGLNVQMPPVYRPRDTPSALPPTPPRAPPPTQQTGFVSVHSRPAYPDHSAYNARDGPRTAFRRWGEQPTQYNGHRDEPVPENTSRRPWEDARGTTPHSDHHFRVDARREPSRAFDPAARHESHRAQTHEFQERARDQQLRDRALSSRPPAAAPTTEGVGAPARPPPPRVEDAERDVNGHPRLPAQAAADDDESDYGGSSDDDEKPDVLKKFNARETFRHAEANQKKKSGLLNNPGKPVQRPSALVLGVWDGLRYDTVPEARNLIRWMLAGCPRARAMFVYLRDYYGQRVTELRSVGIQYLLRQQNSAERTWVYNTTGDSTPLSRRNNAPPASRLRNERRRFNKKKNKAGAMSFTDTGSSRTAETDLDDPMLEPDPIPESDSKQDDPFEQSYLGLSPPPAGDDPSNPAHASASLTVALEYNSRRSPRTWMGGARLISGEWPSATMSAGSRMLPNDARASRFVGFIAPTRGDTSIDRTRFINEVLRGFSVWGLFERHVLRGQWTATSLPLKHYPFECSNVTLSQALSWVHQHGILPNSPDALALHQFAASWRNQFEGNARPDGQEFMGEAPRNVIDVLSWPDARITEWRQLQHGPVRRGVSTTYPRHPAGAEFGTTNVVPLSQAIAPEVEMPAADPEDGEITNHNAPNDAGASNVDMGGPQQNGPLERSAADVPLPSDDETGWSDDHTEGVEGPKGVTPKDKPNSDTPTKDTK</sequence>
<feature type="region of interest" description="Disordered" evidence="1">
    <location>
        <begin position="714"/>
        <end position="793"/>
    </location>
</feature>
<evidence type="ECO:0000256" key="1">
    <source>
        <dbReference type="SAM" id="MobiDB-lite"/>
    </source>
</evidence>
<feature type="compositionally biased region" description="Basic and acidic residues" evidence="1">
    <location>
        <begin position="155"/>
        <end position="226"/>
    </location>
</feature>
<organism evidence="2 3">
    <name type="scientific">Mycena alexandri</name>
    <dbReference type="NCBI Taxonomy" id="1745969"/>
    <lineage>
        <taxon>Eukaryota</taxon>
        <taxon>Fungi</taxon>
        <taxon>Dikarya</taxon>
        <taxon>Basidiomycota</taxon>
        <taxon>Agaricomycotina</taxon>
        <taxon>Agaricomycetes</taxon>
        <taxon>Agaricomycetidae</taxon>
        <taxon>Agaricales</taxon>
        <taxon>Marasmiineae</taxon>
        <taxon>Mycenaceae</taxon>
        <taxon>Mycena</taxon>
    </lineage>
</organism>
<feature type="compositionally biased region" description="Pro residues" evidence="1">
    <location>
        <begin position="101"/>
        <end position="113"/>
    </location>
</feature>
<name>A0AAD6X5A8_9AGAR</name>
<dbReference type="Proteomes" id="UP001218188">
    <property type="component" value="Unassembled WGS sequence"/>
</dbReference>
<accession>A0AAD6X5A8</accession>
<evidence type="ECO:0000313" key="3">
    <source>
        <dbReference type="Proteomes" id="UP001218188"/>
    </source>
</evidence>
<protein>
    <submittedName>
        <fullName evidence="2">Uncharacterized protein</fullName>
    </submittedName>
</protein>
<feature type="compositionally biased region" description="Low complexity" evidence="1">
    <location>
        <begin position="59"/>
        <end position="71"/>
    </location>
</feature>
<feature type="region of interest" description="Disordered" evidence="1">
    <location>
        <begin position="35"/>
        <end position="319"/>
    </location>
</feature>
<dbReference type="EMBL" id="JARJCM010000046">
    <property type="protein sequence ID" value="KAJ7036050.1"/>
    <property type="molecule type" value="Genomic_DNA"/>
</dbReference>
<feature type="compositionally biased region" description="Polar residues" evidence="1">
    <location>
        <begin position="396"/>
        <end position="408"/>
    </location>
</feature>
<feature type="compositionally biased region" description="Acidic residues" evidence="1">
    <location>
        <begin position="446"/>
        <end position="459"/>
    </location>
</feature>
<evidence type="ECO:0000313" key="2">
    <source>
        <dbReference type="EMBL" id="KAJ7036050.1"/>
    </source>
</evidence>
<proteinExistence type="predicted"/>
<feature type="compositionally biased region" description="Basic and acidic residues" evidence="1">
    <location>
        <begin position="250"/>
        <end position="260"/>
    </location>
</feature>
<gene>
    <name evidence="2" type="ORF">C8F04DRAFT_1181822</name>
</gene>
<keyword evidence="3" id="KW-1185">Reference proteome</keyword>
<feature type="compositionally biased region" description="Basic residues" evidence="1">
    <location>
        <begin position="418"/>
        <end position="429"/>
    </location>
</feature>
<feature type="compositionally biased region" description="Acidic residues" evidence="1">
    <location>
        <begin position="270"/>
        <end position="286"/>
    </location>
</feature>
<feature type="compositionally biased region" description="Low complexity" evidence="1">
    <location>
        <begin position="230"/>
        <end position="243"/>
    </location>
</feature>